<dbReference type="FunFam" id="3.40.50.1100:FF:000006">
    <property type="entry name" value="Cysteine synthase"/>
    <property type="match status" value="1"/>
</dbReference>
<evidence type="ECO:0000256" key="1">
    <source>
        <dbReference type="ARBA" id="ARBA00001933"/>
    </source>
</evidence>
<dbReference type="InterPro" id="IPR050214">
    <property type="entry name" value="Cys_Synth/Cystath_Beta-Synth"/>
</dbReference>
<keyword evidence="14" id="KW-1185">Reference proteome</keyword>
<evidence type="ECO:0000256" key="6">
    <source>
        <dbReference type="ARBA" id="ARBA00022679"/>
    </source>
</evidence>
<feature type="domain" description="Tryptophan synthase beta chain-like PALP" evidence="12">
    <location>
        <begin position="7"/>
        <end position="291"/>
    </location>
</feature>
<feature type="modified residue" description="N6-(pyridoxal phosphate)lysine" evidence="11">
    <location>
        <position position="42"/>
    </location>
</feature>
<dbReference type="EC" id="2.5.1.47" evidence="4"/>
<dbReference type="AlphaFoldDB" id="A0A127FBR6"/>
<evidence type="ECO:0000256" key="2">
    <source>
        <dbReference type="ARBA" id="ARBA00004962"/>
    </source>
</evidence>
<dbReference type="Pfam" id="PF00291">
    <property type="entry name" value="PALP"/>
    <property type="match status" value="1"/>
</dbReference>
<comment type="cofactor">
    <cofactor evidence="1 10">
        <name>pyridoxal 5'-phosphate</name>
        <dbReference type="ChEBI" id="CHEBI:597326"/>
    </cofactor>
</comment>
<dbReference type="PATRIC" id="fig|465721.4.peg.2617"/>
<evidence type="ECO:0000256" key="8">
    <source>
        <dbReference type="ARBA" id="ARBA00023192"/>
    </source>
</evidence>
<dbReference type="KEGG" id="sdf:ACG33_12250"/>
<evidence type="ECO:0000256" key="11">
    <source>
        <dbReference type="PIRSR" id="PIRSR605856-51"/>
    </source>
</evidence>
<organism evidence="13 14">
    <name type="scientific">Steroidobacter denitrificans</name>
    <dbReference type="NCBI Taxonomy" id="465721"/>
    <lineage>
        <taxon>Bacteria</taxon>
        <taxon>Pseudomonadati</taxon>
        <taxon>Pseudomonadota</taxon>
        <taxon>Gammaproteobacteria</taxon>
        <taxon>Steroidobacterales</taxon>
        <taxon>Steroidobacteraceae</taxon>
        <taxon>Steroidobacter</taxon>
    </lineage>
</organism>
<dbReference type="Gene3D" id="3.40.50.1100">
    <property type="match status" value="2"/>
</dbReference>
<evidence type="ECO:0000313" key="13">
    <source>
        <dbReference type="EMBL" id="AMN47856.1"/>
    </source>
</evidence>
<comment type="catalytic activity">
    <reaction evidence="9">
        <text>O-acetyl-L-serine + hydrogen sulfide = L-cysteine + acetate</text>
        <dbReference type="Rhea" id="RHEA:14829"/>
        <dbReference type="ChEBI" id="CHEBI:29919"/>
        <dbReference type="ChEBI" id="CHEBI:30089"/>
        <dbReference type="ChEBI" id="CHEBI:35235"/>
        <dbReference type="ChEBI" id="CHEBI:58340"/>
        <dbReference type="EC" id="2.5.1.47"/>
    </reaction>
</comment>
<evidence type="ECO:0000256" key="10">
    <source>
        <dbReference type="PIRSR" id="PIRSR605856-50"/>
    </source>
</evidence>
<comment type="pathway">
    <text evidence="2">Amino-acid biosynthesis; L-cysteine biosynthesis; L-cysteine from L-serine: step 2/2.</text>
</comment>
<reference evidence="13 14" key="1">
    <citation type="submission" date="2015-06" db="EMBL/GenBank/DDBJ databases">
        <title>A Comprehensive Approach to Explore the Metabolic and Phylogenetic Diversity of Bacterial Steroid Degradation in the Environment: Testosterone as an Example.</title>
        <authorList>
            <person name="Yang F.-C."/>
            <person name="Chen Y.-L."/>
            <person name="Yu C.-P."/>
            <person name="Tang S.-L."/>
            <person name="Wang P.-H."/>
            <person name="Ismail W."/>
            <person name="Wang C.-H."/>
            <person name="Yang C.-Y."/>
            <person name="Chiang Y.-R."/>
        </authorList>
    </citation>
    <scope>NUCLEOTIDE SEQUENCE [LARGE SCALE GENOMIC DNA]</scope>
    <source>
        <strain evidence="13 14">DSM 18526</strain>
    </source>
</reference>
<dbReference type="InterPro" id="IPR001926">
    <property type="entry name" value="TrpB-like_PALP"/>
</dbReference>
<evidence type="ECO:0000256" key="4">
    <source>
        <dbReference type="ARBA" id="ARBA00012681"/>
    </source>
</evidence>
<feature type="binding site" evidence="10">
    <location>
        <position position="72"/>
    </location>
    <ligand>
        <name>pyridoxal 5'-phosphate</name>
        <dbReference type="ChEBI" id="CHEBI:597326"/>
    </ligand>
</feature>
<keyword evidence="6" id="KW-0808">Transferase</keyword>
<evidence type="ECO:0000256" key="7">
    <source>
        <dbReference type="ARBA" id="ARBA00022898"/>
    </source>
</evidence>
<proteinExistence type="inferred from homology"/>
<keyword evidence="5" id="KW-0028">Amino-acid biosynthesis</keyword>
<dbReference type="SUPFAM" id="SSF53686">
    <property type="entry name" value="Tryptophan synthase beta subunit-like PLP-dependent enzymes"/>
    <property type="match status" value="1"/>
</dbReference>
<accession>A0A127FBR6</accession>
<sequence length="314" mass="33553">MIYDNILGTIGRTPIVKINRLAPAHVEMYVKCEFFNPLASVKDRLAIAIIEDAEQRGVLKPGQTVVEATSGNTGIALAMVCAAKGYPFVAVMAESFSVERRKVMRMLGAKVVLTPAAGRASGMVVKAAELAQKHGWFLARQFENEANPAYHRNTTGPEILSDFAGRRLDFWVSGWGTGGTLTGAGEIIKKARPQTRIIAAEPANASLLTGAEFKSHKVQGWTPDFVPAVLNRSVCDQIVTVTDDAAIQYSRELASKEGIFCGISSGATFAAALQVAQGAPQGSIILAMLPDTGERYLSTPLFEGINEASDAEPL</sequence>
<keyword evidence="7 10" id="KW-0663">Pyridoxal phosphate</keyword>
<dbReference type="OrthoDB" id="9805733at2"/>
<dbReference type="InterPro" id="IPR036052">
    <property type="entry name" value="TrpB-like_PALP_sf"/>
</dbReference>
<evidence type="ECO:0000256" key="9">
    <source>
        <dbReference type="ARBA" id="ARBA00047931"/>
    </source>
</evidence>
<keyword evidence="8" id="KW-0198">Cysteine biosynthesis</keyword>
<protein>
    <recommendedName>
        <fullName evidence="4">cysteine synthase</fullName>
        <ecNumber evidence="4">2.5.1.47</ecNumber>
    </recommendedName>
</protein>
<evidence type="ECO:0000259" key="12">
    <source>
        <dbReference type="Pfam" id="PF00291"/>
    </source>
</evidence>
<evidence type="ECO:0000313" key="14">
    <source>
        <dbReference type="Proteomes" id="UP000070250"/>
    </source>
</evidence>
<feature type="binding site" evidence="10">
    <location>
        <position position="264"/>
    </location>
    <ligand>
        <name>pyridoxal 5'-phosphate</name>
        <dbReference type="ChEBI" id="CHEBI:597326"/>
    </ligand>
</feature>
<dbReference type="GO" id="GO:0006535">
    <property type="term" value="P:cysteine biosynthetic process from serine"/>
    <property type="evidence" value="ECO:0007669"/>
    <property type="project" value="InterPro"/>
</dbReference>
<dbReference type="EMBL" id="CP011971">
    <property type="protein sequence ID" value="AMN47856.1"/>
    <property type="molecule type" value="Genomic_DNA"/>
</dbReference>
<dbReference type="CDD" id="cd01561">
    <property type="entry name" value="CBS_like"/>
    <property type="match status" value="1"/>
</dbReference>
<dbReference type="RefSeq" id="WP_066921571.1">
    <property type="nucleotide sequence ID" value="NZ_CP011971.1"/>
</dbReference>
<dbReference type="NCBIfam" id="TIGR01136">
    <property type="entry name" value="cysKM"/>
    <property type="match status" value="1"/>
</dbReference>
<name>A0A127FBR6_STEDE</name>
<evidence type="ECO:0000256" key="5">
    <source>
        <dbReference type="ARBA" id="ARBA00022605"/>
    </source>
</evidence>
<dbReference type="InterPro" id="IPR005859">
    <property type="entry name" value="CysK"/>
</dbReference>
<evidence type="ECO:0000256" key="3">
    <source>
        <dbReference type="ARBA" id="ARBA00007103"/>
    </source>
</evidence>
<dbReference type="NCBIfam" id="TIGR01139">
    <property type="entry name" value="cysK"/>
    <property type="match status" value="1"/>
</dbReference>
<dbReference type="InterPro" id="IPR005856">
    <property type="entry name" value="Cys_synth"/>
</dbReference>
<dbReference type="PANTHER" id="PTHR10314">
    <property type="entry name" value="CYSTATHIONINE BETA-SYNTHASE"/>
    <property type="match status" value="1"/>
</dbReference>
<dbReference type="Proteomes" id="UP000070250">
    <property type="component" value="Chromosome"/>
</dbReference>
<dbReference type="STRING" id="465721.ACG33_12250"/>
<feature type="binding site" evidence="10">
    <location>
        <begin position="176"/>
        <end position="180"/>
    </location>
    <ligand>
        <name>pyridoxal 5'-phosphate</name>
        <dbReference type="ChEBI" id="CHEBI:597326"/>
    </ligand>
</feature>
<comment type="similarity">
    <text evidence="3">Belongs to the cysteine synthase/cystathionine beta-synthase family.</text>
</comment>
<gene>
    <name evidence="13" type="ORF">ACG33_12250</name>
</gene>
<dbReference type="GO" id="GO:0004124">
    <property type="term" value="F:cysteine synthase activity"/>
    <property type="evidence" value="ECO:0007669"/>
    <property type="project" value="UniProtKB-EC"/>
</dbReference>